<dbReference type="KEGG" id="maes:Ga0123461_0788"/>
<reference evidence="1 2" key="1">
    <citation type="submission" date="2016-12" db="EMBL/GenBank/DDBJ databases">
        <title>Isolation and genomic insights into novel planktonic Zetaproteobacteria from stratified waters of the Chesapeake Bay.</title>
        <authorList>
            <person name="McAllister S.M."/>
            <person name="Kato S."/>
            <person name="Chan C.S."/>
            <person name="Chiu B.K."/>
            <person name="Field E.K."/>
        </authorList>
    </citation>
    <scope>NUCLEOTIDE SEQUENCE [LARGE SCALE GENOMIC DNA]</scope>
    <source>
        <strain evidence="1 2">CP-5</strain>
    </source>
</reference>
<accession>A0A2K8KWH2</accession>
<protein>
    <recommendedName>
        <fullName evidence="3">PilZ domain-containing protein</fullName>
    </recommendedName>
</protein>
<dbReference type="OrthoDB" id="5296451at2"/>
<organism evidence="1 2">
    <name type="scientific">Mariprofundus aestuarium</name>
    <dbReference type="NCBI Taxonomy" id="1921086"/>
    <lineage>
        <taxon>Bacteria</taxon>
        <taxon>Pseudomonadati</taxon>
        <taxon>Pseudomonadota</taxon>
        <taxon>Candidatius Mariprofundia</taxon>
        <taxon>Mariprofundales</taxon>
        <taxon>Mariprofundaceae</taxon>
        <taxon>Mariprofundus</taxon>
    </lineage>
</organism>
<evidence type="ECO:0000313" key="1">
    <source>
        <dbReference type="EMBL" id="ATX79208.1"/>
    </source>
</evidence>
<dbReference type="RefSeq" id="WP_100277128.1">
    <property type="nucleotide sequence ID" value="NZ_CP018799.1"/>
</dbReference>
<evidence type="ECO:0000313" key="2">
    <source>
        <dbReference type="Proteomes" id="UP000231701"/>
    </source>
</evidence>
<keyword evidence="2" id="KW-1185">Reference proteome</keyword>
<dbReference type="Proteomes" id="UP000231701">
    <property type="component" value="Chromosome"/>
</dbReference>
<gene>
    <name evidence="1" type="ORF">Ga0123461_0788</name>
</gene>
<proteinExistence type="predicted"/>
<dbReference type="AlphaFoldDB" id="A0A2K8KWH2"/>
<sequence length="110" mass="12149">MEKERRNCLRHSSELQPKGELSLTIDGHPTSILEVQNISPFGMALLVDGHVNNGLEVGLRYIHGTSNIEVFGTVAWNSIAESESQESSVGIYFRKQDISLNTAFFKAITA</sequence>
<name>A0A2K8KWH2_MARES</name>
<dbReference type="EMBL" id="CP018799">
    <property type="protein sequence ID" value="ATX79208.1"/>
    <property type="molecule type" value="Genomic_DNA"/>
</dbReference>
<evidence type="ECO:0008006" key="3">
    <source>
        <dbReference type="Google" id="ProtNLM"/>
    </source>
</evidence>